<reference evidence="1 2" key="1">
    <citation type="journal article" date="2009" name="PLoS Pathog.">
        <title>Draft genome sequencing of giardia intestinalis assemblage B isolate GS: is human giardiasis caused by two different species?</title>
        <authorList>
            <person name="Franzen O."/>
            <person name="Jerlstrom-Hultqvist J."/>
            <person name="Castro E."/>
            <person name="Sherwood E."/>
            <person name="Ankarklev J."/>
            <person name="Reiner D.S."/>
            <person name="Palm D."/>
            <person name="Andersson J.O."/>
            <person name="Andersson B."/>
            <person name="Svard S.G."/>
        </authorList>
    </citation>
    <scope>NUCLEOTIDE SEQUENCE [LARGE SCALE GENOMIC DNA]</scope>
    <source>
        <strain evidence="2">ATCC 50581 / GS clone H7</strain>
    </source>
</reference>
<dbReference type="AlphaFoldDB" id="C6LTE3"/>
<evidence type="ECO:0000313" key="2">
    <source>
        <dbReference type="Proteomes" id="UP000002488"/>
    </source>
</evidence>
<organism evidence="1 2">
    <name type="scientific">Giardia intestinalis (strain ATCC 50581 / GS clone H7)</name>
    <name type="common">Giardia lamblia</name>
    <dbReference type="NCBI Taxonomy" id="598745"/>
    <lineage>
        <taxon>Eukaryota</taxon>
        <taxon>Metamonada</taxon>
        <taxon>Diplomonadida</taxon>
        <taxon>Hexamitidae</taxon>
        <taxon>Giardiinae</taxon>
        <taxon>Giardia</taxon>
    </lineage>
</organism>
<name>C6LTE3_GIAIB</name>
<dbReference type="Proteomes" id="UP000002488">
    <property type="component" value="Unassembled WGS sequence"/>
</dbReference>
<proteinExistence type="predicted"/>
<comment type="caution">
    <text evidence="1">The sequence shown here is derived from an EMBL/GenBank/DDBJ whole genome shotgun (WGS) entry which is preliminary data.</text>
</comment>
<dbReference type="VEuPathDB" id="GiardiaDB:GL50581_2040"/>
<gene>
    <name evidence="1" type="ORF">GL50581_2040</name>
</gene>
<sequence>MSDGPLQDPSAPHADNPMLLPGPIDPILNSNTEKVRKRSAMFSLARSVGDFIYNVFKNPTMLYLSEAEKDLSIVGTPLIYWERIVYILAFFDIQLYVKPREETGRDGVTRIVFFVTHGNPRPMSSFKLPAPYAREFFKLDSHARAICSRSFTENKAEFGDLIDQPFKDFNDHEERKMVIRMVGDLLTAQRFQRPEKE</sequence>
<protein>
    <submittedName>
        <fullName evidence="1">Uncharacterized protein</fullName>
    </submittedName>
</protein>
<dbReference type="EMBL" id="ACGJ01002262">
    <property type="protein sequence ID" value="EET00715.1"/>
    <property type="molecule type" value="Genomic_DNA"/>
</dbReference>
<accession>C6LTE3</accession>
<evidence type="ECO:0000313" key="1">
    <source>
        <dbReference type="EMBL" id="EET00715.1"/>
    </source>
</evidence>